<reference evidence="1" key="2">
    <citation type="submission" date="2023-01" db="EMBL/GenBank/DDBJ databases">
        <title>Draft genome sequence of Algimonas ampicilliniresistens strain NBRC 108219.</title>
        <authorList>
            <person name="Sun Q."/>
            <person name="Mori K."/>
        </authorList>
    </citation>
    <scope>NUCLEOTIDE SEQUENCE</scope>
    <source>
        <strain evidence="1">NBRC 108219</strain>
    </source>
</reference>
<evidence type="ECO:0000313" key="2">
    <source>
        <dbReference type="Proteomes" id="UP001161391"/>
    </source>
</evidence>
<dbReference type="EMBL" id="BSNK01000001">
    <property type="protein sequence ID" value="GLQ22527.1"/>
    <property type="molecule type" value="Genomic_DNA"/>
</dbReference>
<accession>A0ABQ5V623</accession>
<keyword evidence="2" id="KW-1185">Reference proteome</keyword>
<comment type="caution">
    <text evidence="1">The sequence shown here is derived from an EMBL/GenBank/DDBJ whole genome shotgun (WGS) entry which is preliminary data.</text>
</comment>
<dbReference type="Proteomes" id="UP001161391">
    <property type="component" value="Unassembled WGS sequence"/>
</dbReference>
<reference evidence="1" key="1">
    <citation type="journal article" date="2014" name="Int. J. Syst. Evol. Microbiol.">
        <title>Complete genome of a new Firmicutes species belonging to the dominant human colonic microbiota ('Ruminococcus bicirculans') reveals two chromosomes and a selective capacity to utilize plant glucans.</title>
        <authorList>
            <consortium name="NISC Comparative Sequencing Program"/>
            <person name="Wegmann U."/>
            <person name="Louis P."/>
            <person name="Goesmann A."/>
            <person name="Henrissat B."/>
            <person name="Duncan S.H."/>
            <person name="Flint H.J."/>
        </authorList>
    </citation>
    <scope>NUCLEOTIDE SEQUENCE</scope>
    <source>
        <strain evidence="1">NBRC 108219</strain>
    </source>
</reference>
<organism evidence="1 2">
    <name type="scientific">Algimonas ampicilliniresistens</name>
    <dbReference type="NCBI Taxonomy" id="1298735"/>
    <lineage>
        <taxon>Bacteria</taxon>
        <taxon>Pseudomonadati</taxon>
        <taxon>Pseudomonadota</taxon>
        <taxon>Alphaproteobacteria</taxon>
        <taxon>Maricaulales</taxon>
        <taxon>Robiginitomaculaceae</taxon>
        <taxon>Algimonas</taxon>
    </lineage>
</organism>
<evidence type="ECO:0000313" key="1">
    <source>
        <dbReference type="EMBL" id="GLQ22527.1"/>
    </source>
</evidence>
<sequence length="60" mass="6218">MTKPIRSLPTPLTLTAFATDTGRCMALGVASRCEGLDLRAGDVPRQSDLAALGQTGTAQD</sequence>
<name>A0ABQ5V623_9PROT</name>
<gene>
    <name evidence="1" type="ORF">GCM10007853_04010</name>
</gene>
<protein>
    <submittedName>
        <fullName evidence="1">Uncharacterized protein</fullName>
    </submittedName>
</protein>
<proteinExistence type="predicted"/>